<reference evidence="2" key="1">
    <citation type="submission" date="2016-10" db="EMBL/GenBank/DDBJ databases">
        <authorList>
            <person name="de Groot N.N."/>
        </authorList>
    </citation>
    <scope>NUCLEOTIDE SEQUENCE</scope>
</reference>
<keyword evidence="1" id="KW-1133">Transmembrane helix</keyword>
<accession>A0A1W1BND9</accession>
<gene>
    <name evidence="2" type="ORF">MNB_SUP05-5-335</name>
</gene>
<protein>
    <submittedName>
        <fullName evidence="2">Uncharacterized protein</fullName>
    </submittedName>
</protein>
<evidence type="ECO:0000313" key="2">
    <source>
        <dbReference type="EMBL" id="SFV55070.1"/>
    </source>
</evidence>
<dbReference type="EMBL" id="FPHJ01000014">
    <property type="protein sequence ID" value="SFV55070.1"/>
    <property type="molecule type" value="Genomic_DNA"/>
</dbReference>
<sequence length="101" mass="11940">MIKLREIFNKKDVISQGALIHKRKRKYKIKILIILIVFFIIYIISNINFDKKIDNNEIIIKKAVEVKTITLKKLPPIKKEVKKENTTKQNQIKEIEPLDAL</sequence>
<name>A0A1W1BND9_9ZZZZ</name>
<evidence type="ECO:0000256" key="1">
    <source>
        <dbReference type="SAM" id="Phobius"/>
    </source>
</evidence>
<feature type="transmembrane region" description="Helical" evidence="1">
    <location>
        <begin position="31"/>
        <end position="49"/>
    </location>
</feature>
<proteinExistence type="predicted"/>
<organism evidence="2">
    <name type="scientific">hydrothermal vent metagenome</name>
    <dbReference type="NCBI Taxonomy" id="652676"/>
    <lineage>
        <taxon>unclassified sequences</taxon>
        <taxon>metagenomes</taxon>
        <taxon>ecological metagenomes</taxon>
    </lineage>
</organism>
<dbReference type="AlphaFoldDB" id="A0A1W1BND9"/>
<keyword evidence="1" id="KW-0472">Membrane</keyword>
<keyword evidence="1" id="KW-0812">Transmembrane</keyword>